<evidence type="ECO:0000256" key="3">
    <source>
        <dbReference type="ARBA" id="ARBA00003699"/>
    </source>
</evidence>
<keyword evidence="10 24" id="KW-0662">Pyridine nucleotide biosynthesis</keyword>
<dbReference type="Gene3D" id="2.40.128.20">
    <property type="match status" value="1"/>
</dbReference>
<evidence type="ECO:0000256" key="18">
    <source>
        <dbReference type="ARBA" id="ARBA00023027"/>
    </source>
</evidence>
<feature type="domain" description="Cytidyltransferase-like" evidence="26">
    <location>
        <begin position="12"/>
        <end position="222"/>
    </location>
</feature>
<protein>
    <recommendedName>
        <fullName evidence="24">Nicotinamide-nucleotide adenylyltransferase</fullName>
        <ecNumber evidence="24">2.7.7.1</ecNumber>
        <ecNumber evidence="24">2.7.7.18</ecNumber>
    </recommendedName>
</protein>
<dbReference type="Pfam" id="PF01467">
    <property type="entry name" value="CTP_transf_like"/>
    <property type="match status" value="1"/>
</dbReference>
<keyword evidence="13 24" id="KW-0547">Nucleotide-binding</keyword>
<reference evidence="27 28" key="2">
    <citation type="journal article" date="2023" name="Mol. Biol. Evol.">
        <title>Genomics of Secondarily Temperate Adaptation in the Only Non-Antarctic Icefish.</title>
        <authorList>
            <person name="Rivera-Colon A.G."/>
            <person name="Rayamajhi N."/>
            <person name="Minhas B.F."/>
            <person name="Madrigal G."/>
            <person name="Bilyk K.T."/>
            <person name="Yoon V."/>
            <person name="Hune M."/>
            <person name="Gregory S."/>
            <person name="Cheng C.H.C."/>
            <person name="Catchen J.M."/>
        </authorList>
    </citation>
    <scope>NUCLEOTIDE SEQUENCE [LARGE SCALE GENOMIC DNA]</scope>
    <source>
        <tissue evidence="27">Blood</tissue>
    </source>
</reference>
<keyword evidence="20" id="KW-0539">Nucleus</keyword>
<dbReference type="EC" id="2.7.7.1" evidence="24"/>
<evidence type="ECO:0000259" key="25">
    <source>
        <dbReference type="Pfam" id="PF00061"/>
    </source>
</evidence>
<dbReference type="GO" id="GO:0009435">
    <property type="term" value="P:NAD+ biosynthetic process"/>
    <property type="evidence" value="ECO:0007669"/>
    <property type="project" value="InterPro"/>
</dbReference>
<proteinExistence type="inferred from homology"/>
<evidence type="ECO:0000256" key="14">
    <source>
        <dbReference type="ARBA" id="ARBA00022833"/>
    </source>
</evidence>
<organism evidence="27 28">
    <name type="scientific">Eleginops maclovinus</name>
    <name type="common">Patagonian blennie</name>
    <name type="synonym">Eleginus maclovinus</name>
    <dbReference type="NCBI Taxonomy" id="56733"/>
    <lineage>
        <taxon>Eukaryota</taxon>
        <taxon>Metazoa</taxon>
        <taxon>Chordata</taxon>
        <taxon>Craniata</taxon>
        <taxon>Vertebrata</taxon>
        <taxon>Euteleostomi</taxon>
        <taxon>Actinopterygii</taxon>
        <taxon>Neopterygii</taxon>
        <taxon>Teleostei</taxon>
        <taxon>Neoteleostei</taxon>
        <taxon>Acanthomorphata</taxon>
        <taxon>Eupercaria</taxon>
        <taxon>Perciformes</taxon>
        <taxon>Notothenioidei</taxon>
        <taxon>Eleginopidae</taxon>
        <taxon>Eleginops</taxon>
    </lineage>
</organism>
<evidence type="ECO:0000256" key="1">
    <source>
        <dbReference type="ARBA" id="ARBA00001946"/>
    </source>
</evidence>
<keyword evidence="14" id="KW-0862">Zinc</keyword>
<dbReference type="PANTHER" id="PTHR12039">
    <property type="entry name" value="NICOTINAMIDE MONONUCLEOTIDE ADENYLYLTRANSFERASE"/>
    <property type="match status" value="1"/>
</dbReference>
<dbReference type="AlphaFoldDB" id="A0AAN7XMB9"/>
<evidence type="ECO:0000256" key="16">
    <source>
        <dbReference type="ARBA" id="ARBA00022842"/>
    </source>
</evidence>
<evidence type="ECO:0000313" key="27">
    <source>
        <dbReference type="EMBL" id="KAK5863421.1"/>
    </source>
</evidence>
<comment type="function">
    <text evidence="3">Cytosolic CRABPs may regulate the access of retinoic acid to the nuclear retinoic acid receptors.</text>
</comment>
<evidence type="ECO:0000256" key="23">
    <source>
        <dbReference type="ARBA" id="ARBA00064648"/>
    </source>
</evidence>
<evidence type="ECO:0000256" key="4">
    <source>
        <dbReference type="ARBA" id="ARBA00004123"/>
    </source>
</evidence>
<evidence type="ECO:0000256" key="6">
    <source>
        <dbReference type="ARBA" id="ARBA00005019"/>
    </source>
</evidence>
<dbReference type="Proteomes" id="UP001346869">
    <property type="component" value="Unassembled WGS sequence"/>
</dbReference>
<comment type="cofactor">
    <cofactor evidence="2">
        <name>Zn(2+)</name>
        <dbReference type="ChEBI" id="CHEBI:29105"/>
    </cofactor>
</comment>
<evidence type="ECO:0000256" key="12">
    <source>
        <dbReference type="ARBA" id="ARBA00022695"/>
    </source>
</evidence>
<dbReference type="EMBL" id="JAUZQC010000011">
    <property type="protein sequence ID" value="KAK5863421.1"/>
    <property type="molecule type" value="Genomic_DNA"/>
</dbReference>
<dbReference type="InterPro" id="IPR005248">
    <property type="entry name" value="NadD/NMNAT"/>
</dbReference>
<dbReference type="GO" id="GO:0004515">
    <property type="term" value="F:nicotinate-nucleotide adenylyltransferase activity"/>
    <property type="evidence" value="ECO:0007669"/>
    <property type="project" value="UniProtKB-EC"/>
</dbReference>
<keyword evidence="19" id="KW-0683">Retinol-binding</keyword>
<dbReference type="SUPFAM" id="SSF52374">
    <property type="entry name" value="Nucleotidylyl transferase"/>
    <property type="match status" value="1"/>
</dbReference>
<keyword evidence="15 24" id="KW-0067">ATP-binding</keyword>
<keyword evidence="18 24" id="KW-0520">NAD</keyword>
<feature type="domain" description="Lipocalin/cytosolic fatty-acid binding" evidence="25">
    <location>
        <begin position="283"/>
        <end position="408"/>
    </location>
</feature>
<evidence type="ECO:0000313" key="28">
    <source>
        <dbReference type="Proteomes" id="UP001346869"/>
    </source>
</evidence>
<comment type="similarity">
    <text evidence="7 24">Belongs to the eukaryotic NMN adenylyltransferase family.</text>
</comment>
<evidence type="ECO:0000256" key="10">
    <source>
        <dbReference type="ARBA" id="ARBA00022642"/>
    </source>
</evidence>
<evidence type="ECO:0000256" key="15">
    <source>
        <dbReference type="ARBA" id="ARBA00022840"/>
    </source>
</evidence>
<evidence type="ECO:0000256" key="11">
    <source>
        <dbReference type="ARBA" id="ARBA00022679"/>
    </source>
</evidence>
<comment type="similarity">
    <text evidence="8">Belongs to the calycin superfamily. Fatty-acid binding protein (FABP) family.</text>
</comment>
<comment type="catalytic activity">
    <reaction evidence="21">
        <text>nicotinate beta-D-ribonucleotide + ATP + H(+) = deamido-NAD(+) + diphosphate</text>
        <dbReference type="Rhea" id="RHEA:22860"/>
        <dbReference type="ChEBI" id="CHEBI:15378"/>
        <dbReference type="ChEBI" id="CHEBI:30616"/>
        <dbReference type="ChEBI" id="CHEBI:33019"/>
        <dbReference type="ChEBI" id="CHEBI:57502"/>
        <dbReference type="ChEBI" id="CHEBI:58437"/>
        <dbReference type="EC" id="2.7.7.18"/>
    </reaction>
    <physiologicalReaction direction="left-to-right" evidence="21">
        <dbReference type="Rhea" id="RHEA:22861"/>
    </physiologicalReaction>
    <physiologicalReaction direction="right-to-left" evidence="21">
        <dbReference type="Rhea" id="RHEA:22862"/>
    </physiologicalReaction>
</comment>
<comment type="cofactor">
    <cofactor evidence="1">
        <name>Mg(2+)</name>
        <dbReference type="ChEBI" id="CHEBI:18420"/>
    </cofactor>
</comment>
<comment type="caution">
    <text evidence="27">The sequence shown here is derived from an EMBL/GenBank/DDBJ whole genome shotgun (WGS) entry which is preliminary data.</text>
</comment>
<dbReference type="Gene3D" id="3.40.50.620">
    <property type="entry name" value="HUPs"/>
    <property type="match status" value="1"/>
</dbReference>
<keyword evidence="16" id="KW-0460">Magnesium</keyword>
<dbReference type="Pfam" id="PF00061">
    <property type="entry name" value="Lipocalin"/>
    <property type="match status" value="1"/>
</dbReference>
<dbReference type="InterPro" id="IPR045094">
    <property type="entry name" value="NMNAT_euk"/>
</dbReference>
<evidence type="ECO:0000256" key="9">
    <source>
        <dbReference type="ARBA" id="ARBA00022553"/>
    </source>
</evidence>
<dbReference type="NCBIfam" id="TIGR00482">
    <property type="entry name" value="nicotinate (nicotinamide) nucleotide adenylyltransferase"/>
    <property type="match status" value="1"/>
</dbReference>
<dbReference type="GO" id="GO:0016918">
    <property type="term" value="F:retinal binding"/>
    <property type="evidence" value="ECO:0007669"/>
    <property type="project" value="UniProtKB-KW"/>
</dbReference>
<comment type="subunit">
    <text evidence="23">Homohexamer. Interacts with ADPRT/PARP1.</text>
</comment>
<dbReference type="InterPro" id="IPR004821">
    <property type="entry name" value="Cyt_trans-like"/>
</dbReference>
<dbReference type="InterPro" id="IPR000566">
    <property type="entry name" value="Lipocln_cytosolic_FA-bd_dom"/>
</dbReference>
<evidence type="ECO:0000256" key="22">
    <source>
        <dbReference type="ARBA" id="ARBA00048969"/>
    </source>
</evidence>
<reference evidence="27 28" key="1">
    <citation type="journal article" date="2023" name="Genes (Basel)">
        <title>Chromosome-Level Genome Assembly and Circadian Gene Repertoire of the Patagonia Blennie Eleginops maclovinus-The Closest Ancestral Proxy of Antarctic Cryonotothenioids.</title>
        <authorList>
            <person name="Cheng C.C."/>
            <person name="Rivera-Colon A.G."/>
            <person name="Minhas B.F."/>
            <person name="Wilson L."/>
            <person name="Rayamajhi N."/>
            <person name="Vargas-Chacoff L."/>
            <person name="Catchen J.M."/>
        </authorList>
    </citation>
    <scope>NUCLEOTIDE SEQUENCE [LARGE SCALE GENOMIC DNA]</scope>
    <source>
        <strain evidence="27">JMC-PN-2008</strain>
    </source>
</reference>
<dbReference type="GO" id="GO:0000309">
    <property type="term" value="F:nicotinamide-nucleotide adenylyltransferase activity"/>
    <property type="evidence" value="ECO:0007669"/>
    <property type="project" value="UniProtKB-EC"/>
</dbReference>
<comment type="subcellular location">
    <subcellularLocation>
        <location evidence="4">Nucleus</location>
    </subcellularLocation>
</comment>
<dbReference type="PANTHER" id="PTHR12039:SF21">
    <property type="entry name" value="NICOTINAMIDE_NICOTINIC ACID MONONUCLEOTIDE ADENYLYLTRANSFERASE 1"/>
    <property type="match status" value="1"/>
</dbReference>
<evidence type="ECO:0000256" key="13">
    <source>
        <dbReference type="ARBA" id="ARBA00022741"/>
    </source>
</evidence>
<keyword evidence="28" id="KW-1185">Reference proteome</keyword>
<dbReference type="InterPro" id="IPR014729">
    <property type="entry name" value="Rossmann-like_a/b/a_fold"/>
</dbReference>
<dbReference type="PRINTS" id="PR00178">
    <property type="entry name" value="FATTYACIDBP"/>
</dbReference>
<sequence length="412" mass="47584">MDGQNLTKVVLLACGSFNPITNMHLRMFELARDHLEDTGQYRVMKGIISPVGDAYKKKGLIEARHRLEMARLSTDSSDWITFDPWESLQPEWVETAKVVRHYYKEMLEAEQNTDDVDTVKHAKKRRIEENRFGGSSHHKKDGLQLMLLCGADVLESFGVPNLWKQEDIVEIVGRYGLVCVTRSGSDPHKFIHQSDMLWKYRQNIHVVCEWVTNEISATQVRRSLRRGRSVRYLLPDSVVHYIQEHGLYSTESEQKNAGVVLAPLQRSQEEKKVIKMPASLCDTWDIISNVNLDGYMTALGISPCLRKIALKVKMKKVIEQQGDQYTIKTTSKVKNYTISFRVGQEFEEFTKGLDNRHVKSLVTWEGNKLVCEQIGEKNNRGWAHWIEEDKLHLELYCEGEVCKQIFKKNANE</sequence>
<dbReference type="FunFam" id="2.40.128.20:FF:000001">
    <property type="entry name" value="Fatty acid-binding protein, adipocyte"/>
    <property type="match status" value="1"/>
</dbReference>
<comment type="pathway">
    <text evidence="5 24">Cofactor biosynthesis; NAD(+) biosynthesis; NAD(+) from nicotinamide D-ribonucleotide: step 1/1.</text>
</comment>
<dbReference type="GO" id="GO:0005634">
    <property type="term" value="C:nucleus"/>
    <property type="evidence" value="ECO:0007669"/>
    <property type="project" value="UniProtKB-SubCell"/>
</dbReference>
<dbReference type="SUPFAM" id="SSF50814">
    <property type="entry name" value="Lipocalins"/>
    <property type="match status" value="1"/>
</dbReference>
<dbReference type="GO" id="GO:0005524">
    <property type="term" value="F:ATP binding"/>
    <property type="evidence" value="ECO:0007669"/>
    <property type="project" value="UniProtKB-KW"/>
</dbReference>
<evidence type="ECO:0000256" key="5">
    <source>
        <dbReference type="ARBA" id="ARBA00004658"/>
    </source>
</evidence>
<evidence type="ECO:0000256" key="7">
    <source>
        <dbReference type="ARBA" id="ARBA00007064"/>
    </source>
</evidence>
<comment type="catalytic activity">
    <reaction evidence="22">
        <text>beta-nicotinamide D-ribonucleotide + ATP + H(+) = diphosphate + NAD(+)</text>
        <dbReference type="Rhea" id="RHEA:21360"/>
        <dbReference type="ChEBI" id="CHEBI:14649"/>
        <dbReference type="ChEBI" id="CHEBI:15378"/>
        <dbReference type="ChEBI" id="CHEBI:30616"/>
        <dbReference type="ChEBI" id="CHEBI:33019"/>
        <dbReference type="ChEBI" id="CHEBI:57540"/>
        <dbReference type="EC" id="2.7.7.1"/>
    </reaction>
    <physiologicalReaction direction="left-to-right" evidence="22">
        <dbReference type="Rhea" id="RHEA:21361"/>
    </physiologicalReaction>
    <physiologicalReaction direction="right-to-left" evidence="22">
        <dbReference type="Rhea" id="RHEA:21362"/>
    </physiologicalReaction>
</comment>
<evidence type="ECO:0000259" key="26">
    <source>
        <dbReference type="Pfam" id="PF01467"/>
    </source>
</evidence>
<evidence type="ECO:0000256" key="24">
    <source>
        <dbReference type="RuleBase" id="RU362021"/>
    </source>
</evidence>
<name>A0AAN7XMB9_ELEMC</name>
<evidence type="ECO:0000256" key="2">
    <source>
        <dbReference type="ARBA" id="ARBA00001947"/>
    </source>
</evidence>
<evidence type="ECO:0000256" key="21">
    <source>
        <dbReference type="ARBA" id="ARBA00048514"/>
    </source>
</evidence>
<dbReference type="FunFam" id="3.40.50.620:FF:000101">
    <property type="entry name" value="Nicotinamide-nucleotide adenylyltransferase"/>
    <property type="match status" value="1"/>
</dbReference>
<dbReference type="CDD" id="cd09286">
    <property type="entry name" value="NMNAT_Eukarya"/>
    <property type="match status" value="1"/>
</dbReference>
<dbReference type="InterPro" id="IPR000463">
    <property type="entry name" value="Fatty_acid-bd"/>
</dbReference>
<accession>A0AAN7XMB9</accession>
<evidence type="ECO:0000256" key="17">
    <source>
        <dbReference type="ARBA" id="ARBA00022893"/>
    </source>
</evidence>
<keyword evidence="9" id="KW-0597">Phosphoprotein</keyword>
<dbReference type="EC" id="2.7.7.18" evidence="24"/>
<dbReference type="InterPro" id="IPR012674">
    <property type="entry name" value="Calycin"/>
</dbReference>
<evidence type="ECO:0000256" key="20">
    <source>
        <dbReference type="ARBA" id="ARBA00023242"/>
    </source>
</evidence>
<keyword evidence="17" id="KW-0845">Vitamin A</keyword>
<dbReference type="GO" id="GO:0019841">
    <property type="term" value="F:retinol binding"/>
    <property type="evidence" value="ECO:0007669"/>
    <property type="project" value="UniProtKB-KW"/>
</dbReference>
<comment type="pathway">
    <text evidence="6">Cofactor biosynthesis; NAD(+) biosynthesis; deamido-NAD(+) from nicotinate D-ribonucleotide: step 1/1.</text>
</comment>
<dbReference type="InterPro" id="IPR051182">
    <property type="entry name" value="Euk_NMN_adenylyltrnsfrase"/>
</dbReference>
<keyword evidence="11 24" id="KW-0808">Transferase</keyword>
<evidence type="ECO:0000256" key="19">
    <source>
        <dbReference type="ARBA" id="ARBA00023072"/>
    </source>
</evidence>
<gene>
    <name evidence="27" type="ORF">PBY51_000451</name>
</gene>
<evidence type="ECO:0000256" key="8">
    <source>
        <dbReference type="ARBA" id="ARBA00008390"/>
    </source>
</evidence>
<keyword evidence="12 24" id="KW-0548">Nucleotidyltransferase</keyword>